<accession>A0ABU3GL26</accession>
<dbReference type="Proteomes" id="UP001262835">
    <property type="component" value="Unassembled WGS sequence"/>
</dbReference>
<keyword evidence="2" id="KW-1185">Reference proteome</keyword>
<proteinExistence type="predicted"/>
<evidence type="ECO:0000313" key="1">
    <source>
        <dbReference type="EMBL" id="MDT3331404.1"/>
    </source>
</evidence>
<dbReference type="Pfam" id="PF12691">
    <property type="entry name" value="Phage_tail_terminator_6"/>
    <property type="match status" value="1"/>
</dbReference>
<reference evidence="1 2" key="1">
    <citation type="submission" date="2023-08" db="EMBL/GenBank/DDBJ databases">
        <title>Microbacterium aquilitoris sp. nov. and Microbacterium gwkjibeachense sp. nov., isolated from beach.</title>
        <authorList>
            <person name="Lee S.D."/>
            <person name="Yang H."/>
            <person name="Kim I."/>
        </authorList>
    </citation>
    <scope>NUCLEOTIDE SEQUENCE [LARGE SCALE GENOMIC DNA]</scope>
    <source>
        <strain evidence="1 2">KSW-18</strain>
    </source>
</reference>
<name>A0ABU3GL26_9MICO</name>
<dbReference type="EMBL" id="JAUZVT010000002">
    <property type="protein sequence ID" value="MDT3331404.1"/>
    <property type="molecule type" value="Genomic_DNA"/>
</dbReference>
<protein>
    <submittedName>
        <fullName evidence="1">Minor capsid protein</fullName>
    </submittedName>
</protein>
<dbReference type="RefSeq" id="WP_311870408.1">
    <property type="nucleotide sequence ID" value="NZ_JAUZVT010000002.1"/>
</dbReference>
<gene>
    <name evidence="1" type="ORF">Q9S78_12065</name>
</gene>
<dbReference type="InterPro" id="IPR024411">
    <property type="entry name" value="Tail_terminator_phage"/>
</dbReference>
<sequence length="139" mass="15050">MDDETLTIRLCELLGTVPGWKWRPKGPAYTASEVGIFYGAISSAPDRAIGVRVYAATDDPQTGESQRRVQFWFRGSRNAPNGADKLASPTFAMLQSLPRTGGISGISRVSMVPQGADGNGRTERSDNYLITLDNLEALT</sequence>
<organism evidence="1 2">
    <name type="scientific">Microbacterium aquilitoris</name>
    <dbReference type="NCBI Taxonomy" id="3067307"/>
    <lineage>
        <taxon>Bacteria</taxon>
        <taxon>Bacillati</taxon>
        <taxon>Actinomycetota</taxon>
        <taxon>Actinomycetes</taxon>
        <taxon>Micrococcales</taxon>
        <taxon>Microbacteriaceae</taxon>
        <taxon>Microbacterium</taxon>
    </lineage>
</organism>
<evidence type="ECO:0000313" key="2">
    <source>
        <dbReference type="Proteomes" id="UP001262835"/>
    </source>
</evidence>
<comment type="caution">
    <text evidence="1">The sequence shown here is derived from an EMBL/GenBank/DDBJ whole genome shotgun (WGS) entry which is preliminary data.</text>
</comment>